<dbReference type="Gene3D" id="3.20.20.120">
    <property type="entry name" value="Enolase-like C-terminal domain"/>
    <property type="match status" value="1"/>
</dbReference>
<dbReference type="SFLD" id="SFLDS00001">
    <property type="entry name" value="Enolase"/>
    <property type="match status" value="1"/>
</dbReference>
<dbReference type="InterPro" id="IPR013341">
    <property type="entry name" value="Mandelate_racemase_N_dom"/>
</dbReference>
<evidence type="ECO:0000313" key="5">
    <source>
        <dbReference type="EMBL" id="MCD2196618.1"/>
    </source>
</evidence>
<accession>A0ABS8PF35</accession>
<organism evidence="5 6">
    <name type="scientific">Actinomycetospora endophytica</name>
    <dbReference type="NCBI Taxonomy" id="2291215"/>
    <lineage>
        <taxon>Bacteria</taxon>
        <taxon>Bacillati</taxon>
        <taxon>Actinomycetota</taxon>
        <taxon>Actinomycetes</taxon>
        <taxon>Pseudonocardiales</taxon>
        <taxon>Pseudonocardiaceae</taxon>
        <taxon>Actinomycetospora</taxon>
    </lineage>
</organism>
<keyword evidence="3" id="KW-0460">Magnesium</keyword>
<dbReference type="SUPFAM" id="SSF51604">
    <property type="entry name" value="Enolase C-terminal domain-like"/>
    <property type="match status" value="1"/>
</dbReference>
<dbReference type="Proteomes" id="UP001199469">
    <property type="component" value="Unassembled WGS sequence"/>
</dbReference>
<dbReference type="InterPro" id="IPR029065">
    <property type="entry name" value="Enolase_C-like"/>
</dbReference>
<dbReference type="EMBL" id="JAJNDB010000006">
    <property type="protein sequence ID" value="MCD2196618.1"/>
    <property type="molecule type" value="Genomic_DNA"/>
</dbReference>
<dbReference type="Pfam" id="PF13378">
    <property type="entry name" value="MR_MLE_C"/>
    <property type="match status" value="1"/>
</dbReference>
<dbReference type="SFLD" id="SFLDG00179">
    <property type="entry name" value="mandelate_racemase"/>
    <property type="match status" value="1"/>
</dbReference>
<dbReference type="PANTHER" id="PTHR13794">
    <property type="entry name" value="ENOLASE SUPERFAMILY, MANDELATE RACEMASE"/>
    <property type="match status" value="1"/>
</dbReference>
<dbReference type="RefSeq" id="WP_230738499.1">
    <property type="nucleotide sequence ID" value="NZ_JAJNDB010000006.1"/>
</dbReference>
<comment type="caution">
    <text evidence="5">The sequence shown here is derived from an EMBL/GenBank/DDBJ whole genome shotgun (WGS) entry which is preliminary data.</text>
</comment>
<evidence type="ECO:0000256" key="3">
    <source>
        <dbReference type="ARBA" id="ARBA00022842"/>
    </source>
</evidence>
<dbReference type="PANTHER" id="PTHR13794:SF58">
    <property type="entry name" value="MITOCHONDRIAL ENOLASE SUPERFAMILY MEMBER 1"/>
    <property type="match status" value="1"/>
</dbReference>
<gene>
    <name evidence="5" type="ORF">LQ327_24910</name>
</gene>
<proteinExistence type="predicted"/>
<sequence length="362" mass="39260">MKITEIRVTEHEIDLDPPMHAAWDPDPRRSFAATVVRVETDEGVVGIGSGDTMAGFAPHLEHFLGTDPLAIEPQVRRIESIAFHGGRFWPLEVALWDILGQVAGLPVSVLFGGVADRLPVYASWCSVQPPERRAEDAAELVARGFRAVKVRVDPRDPEPGVASVAAVREAVGDRLDVLVDLNQAWRMAGDTRPSVELSRIRRLVRRLAEYEPGWIEEPLPYADLAGHQVLRADNPGLRIASGEMLDSAAQVTALVEADALDVVQTDVVLSLGMSRTRHLAETMAARHRRFTPHTWSNGLGLLANLHVAAGVGAGPYLEFPYDPAGGWTPDRRDFLLAEPLWPSPDGTLAVPQAPGLGAALAV</sequence>
<evidence type="ECO:0000256" key="1">
    <source>
        <dbReference type="ARBA" id="ARBA00001946"/>
    </source>
</evidence>
<dbReference type="InterPro" id="IPR013342">
    <property type="entry name" value="Mandelate_racemase_C"/>
</dbReference>
<keyword evidence="6" id="KW-1185">Reference proteome</keyword>
<dbReference type="InterPro" id="IPR036849">
    <property type="entry name" value="Enolase-like_C_sf"/>
</dbReference>
<evidence type="ECO:0000259" key="4">
    <source>
        <dbReference type="SMART" id="SM00922"/>
    </source>
</evidence>
<reference evidence="5 6" key="1">
    <citation type="submission" date="2021-11" db="EMBL/GenBank/DDBJ databases">
        <title>Draft genome sequence of Actinomycetospora sp. SF1 isolated from the rhizosphere soil.</title>
        <authorList>
            <person name="Duangmal K."/>
            <person name="Chantavorakit T."/>
        </authorList>
    </citation>
    <scope>NUCLEOTIDE SEQUENCE [LARGE SCALE GENOMIC DNA]</scope>
    <source>
        <strain evidence="5 6">TBRC 5722</strain>
    </source>
</reference>
<evidence type="ECO:0000313" key="6">
    <source>
        <dbReference type="Proteomes" id="UP001199469"/>
    </source>
</evidence>
<evidence type="ECO:0000256" key="2">
    <source>
        <dbReference type="ARBA" id="ARBA00022723"/>
    </source>
</evidence>
<name>A0ABS8PF35_9PSEU</name>
<keyword evidence="2" id="KW-0479">Metal-binding</keyword>
<dbReference type="CDD" id="cd03316">
    <property type="entry name" value="MR_like"/>
    <property type="match status" value="1"/>
</dbReference>
<dbReference type="Gene3D" id="3.30.390.10">
    <property type="entry name" value="Enolase-like, N-terminal domain"/>
    <property type="match status" value="1"/>
</dbReference>
<feature type="domain" description="Mandelate racemase/muconate lactonizing enzyme C-terminal" evidence="4">
    <location>
        <begin position="130"/>
        <end position="235"/>
    </location>
</feature>
<dbReference type="InterPro" id="IPR029017">
    <property type="entry name" value="Enolase-like_N"/>
</dbReference>
<dbReference type="InterPro" id="IPR046945">
    <property type="entry name" value="RHMD-like"/>
</dbReference>
<comment type="cofactor">
    <cofactor evidence="1">
        <name>Mg(2+)</name>
        <dbReference type="ChEBI" id="CHEBI:18420"/>
    </cofactor>
</comment>
<dbReference type="Pfam" id="PF02746">
    <property type="entry name" value="MR_MLE_N"/>
    <property type="match status" value="1"/>
</dbReference>
<dbReference type="SUPFAM" id="SSF54826">
    <property type="entry name" value="Enolase N-terminal domain-like"/>
    <property type="match status" value="1"/>
</dbReference>
<protein>
    <submittedName>
        <fullName evidence="5">Mandelate racemase/muconate lactonizing enzyme family protein</fullName>
    </submittedName>
</protein>
<dbReference type="SMART" id="SM00922">
    <property type="entry name" value="MR_MLE"/>
    <property type="match status" value="1"/>
</dbReference>